<accession>A0ABQ9XKN8</accession>
<keyword evidence="5" id="KW-1185">Reference proteome</keyword>
<reference evidence="2 5" key="1">
    <citation type="journal article" date="2022" name="bioRxiv">
        <title>Genomics of Preaxostyla Flagellates Illuminates Evolutionary Transitions and the Path Towards Mitochondrial Loss.</title>
        <authorList>
            <person name="Novak L.V.F."/>
            <person name="Treitli S.C."/>
            <person name="Pyrih J."/>
            <person name="Halakuc P."/>
            <person name="Pipaliya S.V."/>
            <person name="Vacek V."/>
            <person name="Brzon O."/>
            <person name="Soukal P."/>
            <person name="Eme L."/>
            <person name="Dacks J.B."/>
            <person name="Karnkowska A."/>
            <person name="Elias M."/>
            <person name="Hampl V."/>
        </authorList>
    </citation>
    <scope>NUCLEOTIDE SEQUENCE [LARGE SCALE GENOMIC DNA]</scope>
    <source>
        <strain evidence="2">NAU3</strain>
        <tissue evidence="2">Gut</tissue>
    </source>
</reference>
<dbReference type="EMBL" id="JARBJD010000299">
    <property type="protein sequence ID" value="KAK2944429.1"/>
    <property type="molecule type" value="Genomic_DNA"/>
</dbReference>
<comment type="caution">
    <text evidence="2">The sequence shown here is derived from an EMBL/GenBank/DDBJ whole genome shotgun (WGS) entry which is preliminary data.</text>
</comment>
<evidence type="ECO:0000313" key="2">
    <source>
        <dbReference type="EMBL" id="KAK2950695.1"/>
    </source>
</evidence>
<protein>
    <submittedName>
        <fullName evidence="2">Uncharacterized protein</fullName>
    </submittedName>
</protein>
<dbReference type="EMBL" id="JARBJD010000008">
    <property type="protein sequence ID" value="KAK2963025.1"/>
    <property type="molecule type" value="Genomic_DNA"/>
</dbReference>
<proteinExistence type="predicted"/>
<evidence type="ECO:0000313" key="1">
    <source>
        <dbReference type="EMBL" id="KAK2944429.1"/>
    </source>
</evidence>
<organism evidence="2 5">
    <name type="scientific">Blattamonas nauphoetae</name>
    <dbReference type="NCBI Taxonomy" id="2049346"/>
    <lineage>
        <taxon>Eukaryota</taxon>
        <taxon>Metamonada</taxon>
        <taxon>Preaxostyla</taxon>
        <taxon>Oxymonadida</taxon>
        <taxon>Blattamonas</taxon>
    </lineage>
</organism>
<gene>
    <name evidence="3" type="ORF">BLNAU_12173</name>
    <name evidence="2" type="ORF">BLNAU_14366</name>
    <name evidence="4" type="ORF">BLNAU_2048</name>
    <name evidence="1" type="ORF">BLNAU_20633</name>
</gene>
<evidence type="ECO:0000313" key="4">
    <source>
        <dbReference type="EMBL" id="KAK2963025.1"/>
    </source>
</evidence>
<sequence length="108" mass="12269">MCRGAFTQTWEQHSETAPETVDVEIKPEVVKELEAENRLFMRLFFRNVNRAPGRDNDERVRLTESATFAGSDIDNTTDTFVPISLTPKAERPLSDGLELEELNGDQKV</sequence>
<evidence type="ECO:0000313" key="3">
    <source>
        <dbReference type="EMBL" id="KAK2952852.1"/>
    </source>
</evidence>
<dbReference type="Proteomes" id="UP001281761">
    <property type="component" value="Unassembled WGS sequence"/>
</dbReference>
<name>A0ABQ9XKN8_9EUKA</name>
<dbReference type="EMBL" id="JARBJD010000098">
    <property type="protein sequence ID" value="KAK2952852.1"/>
    <property type="molecule type" value="Genomic_DNA"/>
</dbReference>
<evidence type="ECO:0000313" key="5">
    <source>
        <dbReference type="Proteomes" id="UP001281761"/>
    </source>
</evidence>
<dbReference type="EMBL" id="JARBJD010000131">
    <property type="protein sequence ID" value="KAK2950695.1"/>
    <property type="molecule type" value="Genomic_DNA"/>
</dbReference>